<evidence type="ECO:0000256" key="12">
    <source>
        <dbReference type="PROSITE-ProRule" id="PRU00169"/>
    </source>
</evidence>
<evidence type="ECO:0000256" key="8">
    <source>
        <dbReference type="ARBA" id="ARBA00022840"/>
    </source>
</evidence>
<dbReference type="SUPFAM" id="SSF52172">
    <property type="entry name" value="CheY-like"/>
    <property type="match status" value="1"/>
</dbReference>
<dbReference type="CDD" id="cd17546">
    <property type="entry name" value="REC_hyHK_CKI1_RcsC-like"/>
    <property type="match status" value="1"/>
</dbReference>
<dbReference type="InterPro" id="IPR013656">
    <property type="entry name" value="PAS_4"/>
</dbReference>
<evidence type="ECO:0000256" key="10">
    <source>
        <dbReference type="ARBA" id="ARBA00023136"/>
    </source>
</evidence>
<dbReference type="SUPFAM" id="SSF47384">
    <property type="entry name" value="Homodimeric domain of signal transducing histidine kinase"/>
    <property type="match status" value="1"/>
</dbReference>
<dbReference type="FunFam" id="3.30.565.10:FF:000010">
    <property type="entry name" value="Sensor histidine kinase RcsC"/>
    <property type="match status" value="1"/>
</dbReference>
<dbReference type="NCBIfam" id="TIGR00229">
    <property type="entry name" value="sensory_box"/>
    <property type="match status" value="1"/>
</dbReference>
<dbReference type="PRINTS" id="PR00344">
    <property type="entry name" value="BCTRLSENSOR"/>
</dbReference>
<dbReference type="InterPro" id="IPR036097">
    <property type="entry name" value="HisK_dim/P_sf"/>
</dbReference>
<dbReference type="Gene3D" id="3.30.565.10">
    <property type="entry name" value="Histidine kinase-like ATPase, C-terminal domain"/>
    <property type="match status" value="1"/>
</dbReference>
<dbReference type="PROSITE" id="PS50113">
    <property type="entry name" value="PAC"/>
    <property type="match status" value="1"/>
</dbReference>
<dbReference type="SUPFAM" id="SSF55874">
    <property type="entry name" value="ATPase domain of HSP90 chaperone/DNA topoisomerase II/histidine kinase"/>
    <property type="match status" value="1"/>
</dbReference>
<dbReference type="InterPro" id="IPR004358">
    <property type="entry name" value="Sig_transdc_His_kin-like_C"/>
</dbReference>
<gene>
    <name evidence="18" type="ORF">OUO13_09090</name>
</gene>
<dbReference type="SUPFAM" id="SSF55785">
    <property type="entry name" value="PYP-like sensor domain (PAS domain)"/>
    <property type="match status" value="1"/>
</dbReference>
<dbReference type="Pfam" id="PF08448">
    <property type="entry name" value="PAS_4"/>
    <property type="match status" value="1"/>
</dbReference>
<evidence type="ECO:0000256" key="11">
    <source>
        <dbReference type="ARBA" id="ARBA00023306"/>
    </source>
</evidence>
<evidence type="ECO:0000256" key="9">
    <source>
        <dbReference type="ARBA" id="ARBA00023012"/>
    </source>
</evidence>
<keyword evidence="9" id="KW-0902">Two-component regulatory system</keyword>
<dbReference type="InterPro" id="IPR003594">
    <property type="entry name" value="HATPase_dom"/>
</dbReference>
<dbReference type="InterPro" id="IPR001789">
    <property type="entry name" value="Sig_transdc_resp-reg_receiver"/>
</dbReference>
<accession>A0A9X3EDR9</accession>
<keyword evidence="13" id="KW-0175">Coiled coil</keyword>
<dbReference type="InterPro" id="IPR035965">
    <property type="entry name" value="PAS-like_dom_sf"/>
</dbReference>
<dbReference type="PANTHER" id="PTHR43047">
    <property type="entry name" value="TWO-COMPONENT HISTIDINE PROTEIN KINASE"/>
    <property type="match status" value="1"/>
</dbReference>
<dbReference type="CDD" id="cd00082">
    <property type="entry name" value="HisKA"/>
    <property type="match status" value="1"/>
</dbReference>
<dbReference type="GO" id="GO:0016020">
    <property type="term" value="C:membrane"/>
    <property type="evidence" value="ECO:0007669"/>
    <property type="project" value="UniProtKB-SubCell"/>
</dbReference>
<dbReference type="Gene3D" id="1.10.287.130">
    <property type="match status" value="1"/>
</dbReference>
<dbReference type="AlphaFoldDB" id="A0A9X3EDR9"/>
<feature type="domain" description="PAC" evidence="17">
    <location>
        <begin position="608"/>
        <end position="658"/>
    </location>
</feature>
<keyword evidence="10" id="KW-0472">Membrane</keyword>
<feature type="chain" id="PRO_5040794380" description="histidine kinase" evidence="14">
    <location>
        <begin position="21"/>
        <end position="1146"/>
    </location>
</feature>
<dbReference type="GO" id="GO:0005524">
    <property type="term" value="F:ATP binding"/>
    <property type="evidence" value="ECO:0007669"/>
    <property type="project" value="UniProtKB-KW"/>
</dbReference>
<feature type="modified residue" description="4-aspartylphosphate" evidence="12">
    <location>
        <position position="977"/>
    </location>
</feature>
<dbReference type="SMART" id="SM00086">
    <property type="entry name" value="PAC"/>
    <property type="match status" value="1"/>
</dbReference>
<keyword evidence="6" id="KW-0547">Nucleotide-binding</keyword>
<comment type="catalytic activity">
    <reaction evidence="1">
        <text>ATP + protein L-histidine = ADP + protein N-phospho-L-histidine.</text>
        <dbReference type="EC" id="2.7.13.3"/>
    </reaction>
</comment>
<evidence type="ECO:0000256" key="7">
    <source>
        <dbReference type="ARBA" id="ARBA00022777"/>
    </source>
</evidence>
<dbReference type="InterPro" id="IPR000014">
    <property type="entry name" value="PAS"/>
</dbReference>
<dbReference type="CDD" id="cd16922">
    <property type="entry name" value="HATPase_EvgS-ArcB-TorS-like"/>
    <property type="match status" value="1"/>
</dbReference>
<dbReference type="GO" id="GO:0000155">
    <property type="term" value="F:phosphorelay sensor kinase activity"/>
    <property type="evidence" value="ECO:0007669"/>
    <property type="project" value="InterPro"/>
</dbReference>
<feature type="signal peptide" evidence="14">
    <location>
        <begin position="1"/>
        <end position="20"/>
    </location>
</feature>
<evidence type="ECO:0000256" key="4">
    <source>
        <dbReference type="ARBA" id="ARBA00022553"/>
    </source>
</evidence>
<feature type="coiled-coil region" evidence="13">
    <location>
        <begin position="511"/>
        <end position="541"/>
    </location>
</feature>
<dbReference type="FunFam" id="1.10.287.130:FF:000038">
    <property type="entry name" value="Sensory transduction histidine kinase"/>
    <property type="match status" value="1"/>
</dbReference>
<protein>
    <recommendedName>
        <fullName evidence="3">histidine kinase</fullName>
        <ecNumber evidence="3">2.7.13.3</ecNumber>
    </recommendedName>
</protein>
<dbReference type="SUPFAM" id="SSF53850">
    <property type="entry name" value="Periplasmic binding protein-like II"/>
    <property type="match status" value="2"/>
</dbReference>
<dbReference type="SMART" id="SM00062">
    <property type="entry name" value="PBPb"/>
    <property type="match status" value="1"/>
</dbReference>
<keyword evidence="7" id="KW-0418">Kinase</keyword>
<dbReference type="Gene3D" id="3.40.50.2300">
    <property type="match status" value="1"/>
</dbReference>
<name>A0A9X3EDR9_9GAMM</name>
<dbReference type="Gene3D" id="3.30.450.20">
    <property type="entry name" value="PAS domain"/>
    <property type="match status" value="1"/>
</dbReference>
<keyword evidence="11" id="KW-0131">Cell cycle</keyword>
<evidence type="ECO:0000256" key="5">
    <source>
        <dbReference type="ARBA" id="ARBA00022679"/>
    </source>
</evidence>
<dbReference type="CDD" id="cd01007">
    <property type="entry name" value="PBP2_BvgS_HisK_like"/>
    <property type="match status" value="1"/>
</dbReference>
<dbReference type="Pfam" id="PF00512">
    <property type="entry name" value="HisKA"/>
    <property type="match status" value="1"/>
</dbReference>
<evidence type="ECO:0000256" key="6">
    <source>
        <dbReference type="ARBA" id="ARBA00022741"/>
    </source>
</evidence>
<evidence type="ECO:0000256" key="1">
    <source>
        <dbReference type="ARBA" id="ARBA00000085"/>
    </source>
</evidence>
<dbReference type="Pfam" id="PF02518">
    <property type="entry name" value="HATPase_c"/>
    <property type="match status" value="1"/>
</dbReference>
<dbReference type="EC" id="2.7.13.3" evidence="3"/>
<keyword evidence="19" id="KW-1185">Reference proteome</keyword>
<dbReference type="SMART" id="SM00448">
    <property type="entry name" value="REC"/>
    <property type="match status" value="1"/>
</dbReference>
<proteinExistence type="predicted"/>
<dbReference type="InterPro" id="IPR000700">
    <property type="entry name" value="PAS-assoc_C"/>
</dbReference>
<evidence type="ECO:0000259" key="17">
    <source>
        <dbReference type="PROSITE" id="PS50113"/>
    </source>
</evidence>
<feature type="domain" description="Response regulatory" evidence="16">
    <location>
        <begin position="928"/>
        <end position="1042"/>
    </location>
</feature>
<dbReference type="PROSITE" id="PS50110">
    <property type="entry name" value="RESPONSE_REGULATORY"/>
    <property type="match status" value="1"/>
</dbReference>
<dbReference type="SMART" id="SM00387">
    <property type="entry name" value="HATPase_c"/>
    <property type="match status" value="1"/>
</dbReference>
<evidence type="ECO:0000256" key="3">
    <source>
        <dbReference type="ARBA" id="ARBA00012438"/>
    </source>
</evidence>
<evidence type="ECO:0000256" key="2">
    <source>
        <dbReference type="ARBA" id="ARBA00004370"/>
    </source>
</evidence>
<dbReference type="Pfam" id="PF00497">
    <property type="entry name" value="SBP_bac_3"/>
    <property type="match status" value="1"/>
</dbReference>
<dbReference type="InterPro" id="IPR001610">
    <property type="entry name" value="PAC"/>
</dbReference>
<dbReference type="SMART" id="SM00388">
    <property type="entry name" value="HisKA"/>
    <property type="match status" value="1"/>
</dbReference>
<reference evidence="18" key="1">
    <citation type="submission" date="2022-11" db="EMBL/GenBank/DDBJ databases">
        <title>Parathalassolutuus dongxingensis gen. nov., sp. nov., a novel member of family Oceanospirillaceae isolated from a coastal shrimp pond in Guangxi, China.</title>
        <authorList>
            <person name="Chen H."/>
        </authorList>
    </citation>
    <scope>NUCLEOTIDE SEQUENCE</scope>
    <source>
        <strain evidence="18">G-43</strain>
    </source>
</reference>
<evidence type="ECO:0000256" key="14">
    <source>
        <dbReference type="SAM" id="SignalP"/>
    </source>
</evidence>
<dbReference type="RefSeq" id="WP_283173554.1">
    <property type="nucleotide sequence ID" value="NZ_JAPNOA010000026.1"/>
</dbReference>
<dbReference type="Gene3D" id="3.40.190.10">
    <property type="entry name" value="Periplasmic binding protein-like II"/>
    <property type="match status" value="4"/>
</dbReference>
<dbReference type="InterPro" id="IPR001638">
    <property type="entry name" value="Solute-binding_3/MltF_N"/>
</dbReference>
<dbReference type="EMBL" id="JAPNOA010000026">
    <property type="protein sequence ID" value="MCY0965340.1"/>
    <property type="molecule type" value="Genomic_DNA"/>
</dbReference>
<evidence type="ECO:0000313" key="18">
    <source>
        <dbReference type="EMBL" id="MCY0965340.1"/>
    </source>
</evidence>
<keyword evidence="5" id="KW-0808">Transferase</keyword>
<keyword evidence="4 12" id="KW-0597">Phosphoprotein</keyword>
<sequence length="1146" mass="129700">MNSLLFLLVLLITLPTTSHAAPKLTEEEQNWIRQHPVIRVAVERDWEPFDFVDTYGKPNGISQQLAQRVFDELGIAPEYVIDDWKNLLNRAHRGDIHLLPGLAYSEQRAQNLIFTRPYTRMQEYFFGHSDLVGASQEYLLQQTIAIPSSYAIDAELKRRYPNLRILNVPSLDDAIQAVMEHRADLLIDFYAVLHYKLGQQGIVNIKPLLPWGPVDFYMATSPEYPLLASAIDKTLQHISANEVDALINQWVPATSGDKQEPLLAEHQRQWLEQHPDISARVVSNLPPLVSQESGIITGMMSDYLKIMNERLGIRLTLSDIDRPDVLIGDPDTPTLPSGYQEVYRIHSSPVVIVMRSEQEYISQLNSLNGHRIALPEDASYAGAIQRALRNQPLIRVNNSQKGLDGVIDGRLDAVLLPLANANYLLRQGRYGTLKIVGTTYFQVNISLMVRSDLKPLAAAMAALMSDMDNREHLAILDRWSSVQFASQTDYATLLKLLGLFILYVLISLYWNRRLRREIDRRKQIEQALENERDNFKTLFQEATEGNLIYQNGHCIRFNPAARYYLGIPAGNEQNYCMADSLAPAQHGRSDQRQQLESAMQQAMAGERQQHQLLVRRQDGRQFWIDTSFTPIRFEGADAVYVVLRDISEQRRLNTELSQARDRAEIANRAKSEFLANMSHEIRTPMNAIIGFTELLSEQLDQPRLQSYVRTIRNAGVSLLQLINDILDLSKIESGKMELHLKPVSLHSIIEDIAQFFTLSATSKGIDLLIRSDANVPPSLLLDDARLRQILINLVGNAVKFTDKGCIQIETHALAVYDHLSKVDIEIRVTDTGIGIAPEDLERVFDDFEQTSTARTRHLGGTGLGLAISRRLAEIMGGNIGVSSQQGKGSTFFVTIPGVDIAVMQEETRHNDQQRFEQYHDFALFLPATLLVVDDIANNRDLISHFFANTSIRIITAENGAEALKRVEEESIDLVLMDIRMPVMDGYEATRHLRDHHPQIPIIALTASVMSDEREMLQHRHFDGHLRKPVLKRDLFRELVRFLPAHKPEDLVQPAASAPEPATVVDPAQLQDRLTPLYQLAASSHSLTDIRNFAQALQEQANLIQHQELLQLAGNLTMAIDSFDIRMMESLLQRYQGITTEQAPDSH</sequence>
<evidence type="ECO:0000256" key="13">
    <source>
        <dbReference type="SAM" id="Coils"/>
    </source>
</evidence>
<dbReference type="Pfam" id="PF00072">
    <property type="entry name" value="Response_reg"/>
    <property type="match status" value="1"/>
</dbReference>
<comment type="caution">
    <text evidence="18">The sequence shown here is derived from an EMBL/GenBank/DDBJ whole genome shotgun (WGS) entry which is preliminary data.</text>
</comment>
<dbReference type="InterPro" id="IPR036890">
    <property type="entry name" value="HATPase_C_sf"/>
</dbReference>
<dbReference type="InterPro" id="IPR011006">
    <property type="entry name" value="CheY-like_superfamily"/>
</dbReference>
<dbReference type="InterPro" id="IPR005467">
    <property type="entry name" value="His_kinase_dom"/>
</dbReference>
<dbReference type="Proteomes" id="UP001150830">
    <property type="component" value="Unassembled WGS sequence"/>
</dbReference>
<dbReference type="PROSITE" id="PS50109">
    <property type="entry name" value="HIS_KIN"/>
    <property type="match status" value="1"/>
</dbReference>
<evidence type="ECO:0000259" key="16">
    <source>
        <dbReference type="PROSITE" id="PS50110"/>
    </source>
</evidence>
<comment type="subcellular location">
    <subcellularLocation>
        <location evidence="2">Membrane</location>
    </subcellularLocation>
</comment>
<dbReference type="PANTHER" id="PTHR43047:SF78">
    <property type="entry name" value="SENSORY_REGULATORY PROTEIN RPFC"/>
    <property type="match status" value="1"/>
</dbReference>
<feature type="domain" description="Histidine kinase" evidence="15">
    <location>
        <begin position="676"/>
        <end position="899"/>
    </location>
</feature>
<organism evidence="18 19">
    <name type="scientific">Parathalassolituus penaei</name>
    <dbReference type="NCBI Taxonomy" id="2997323"/>
    <lineage>
        <taxon>Bacteria</taxon>
        <taxon>Pseudomonadati</taxon>
        <taxon>Pseudomonadota</taxon>
        <taxon>Gammaproteobacteria</taxon>
        <taxon>Oceanospirillales</taxon>
        <taxon>Oceanospirillaceae</taxon>
        <taxon>Parathalassolituus</taxon>
    </lineage>
</organism>
<keyword evidence="8" id="KW-0067">ATP-binding</keyword>
<evidence type="ECO:0000313" key="19">
    <source>
        <dbReference type="Proteomes" id="UP001150830"/>
    </source>
</evidence>
<dbReference type="CDD" id="cd00130">
    <property type="entry name" value="PAS"/>
    <property type="match status" value="1"/>
</dbReference>
<keyword evidence="14" id="KW-0732">Signal</keyword>
<dbReference type="InterPro" id="IPR003661">
    <property type="entry name" value="HisK_dim/P_dom"/>
</dbReference>
<evidence type="ECO:0000259" key="15">
    <source>
        <dbReference type="PROSITE" id="PS50109"/>
    </source>
</evidence>